<accession>A0AAE3KWV0</accession>
<dbReference type="InterPro" id="IPR012944">
    <property type="entry name" value="SusD_RagB_dom"/>
</dbReference>
<evidence type="ECO:0000256" key="1">
    <source>
        <dbReference type="ARBA" id="ARBA00004442"/>
    </source>
</evidence>
<comment type="caution">
    <text evidence="8">The sequence shown here is derived from an EMBL/GenBank/DDBJ whole genome shotgun (WGS) entry which is preliminary data.</text>
</comment>
<evidence type="ECO:0000259" key="7">
    <source>
        <dbReference type="Pfam" id="PF14322"/>
    </source>
</evidence>
<evidence type="ECO:0000313" key="9">
    <source>
        <dbReference type="Proteomes" id="UP001204144"/>
    </source>
</evidence>
<sequence>MKNIFKKFSVALLTTAFITSCSNKLDLFPQNDFTPDKAYSSVDGYNSVLAKIYGALSVGGNTGGGGQPDITGLDEGSQIAFIRPFFNMQELPTDEAMVTWNDQTIKDFHNLSWTSTDPFIKGMYARPIWNVALINEFIRESTDAKLNERGITGANATNIKNAVAEVRFLRAFNYWAAMDLFGKYSFLTEADAVGVTPVEKSSSELFAYIEKELKEVENILPAAKTAIYGRVDKSAAQALLARMYLNAKTYIGTEKNTEAATYAKKVIDAGYALTPKYHELFQADNHTKTGEIIWAINCDGLKTQGYGNTTFLAHAAAGDDYPDFGVNSGWAGYRATKGLSSKFFSGNTTTTNDKRALFTTSKFRIDPVENEIDDVSNFANGVHVKKWTNNYTSGAKGTDITGNFVDTDFPIFRLSEMYLIYTEAVLRGGTGDRNLALSYINKIRERAYGSTSGNISANDLTLQFILDERARELYWEGHRRTDLIRFDQLTTSTYLWPWKGGVSAGRAVDTKYKLFPIPAEARTVNTNLTQNPGY</sequence>
<gene>
    <name evidence="8" type="ORF">EGI31_11135</name>
</gene>
<evidence type="ECO:0000259" key="6">
    <source>
        <dbReference type="Pfam" id="PF07980"/>
    </source>
</evidence>
<dbReference type="Pfam" id="PF14322">
    <property type="entry name" value="SusD-like_3"/>
    <property type="match status" value="1"/>
</dbReference>
<dbReference type="CDD" id="cd08977">
    <property type="entry name" value="SusD"/>
    <property type="match status" value="1"/>
</dbReference>
<dbReference type="Gene3D" id="1.10.3780.10">
    <property type="entry name" value="SusD-like"/>
    <property type="match status" value="1"/>
</dbReference>
<dbReference type="Pfam" id="PF07980">
    <property type="entry name" value="SusD_RagB"/>
    <property type="match status" value="1"/>
</dbReference>
<dbReference type="InterPro" id="IPR011990">
    <property type="entry name" value="TPR-like_helical_dom_sf"/>
</dbReference>
<keyword evidence="5" id="KW-0998">Cell outer membrane</keyword>
<organism evidence="8 9">
    <name type="scientific">Lacihabitans soyangensis</name>
    <dbReference type="NCBI Taxonomy" id="869394"/>
    <lineage>
        <taxon>Bacteria</taxon>
        <taxon>Pseudomonadati</taxon>
        <taxon>Bacteroidota</taxon>
        <taxon>Cytophagia</taxon>
        <taxon>Cytophagales</taxon>
        <taxon>Leadbetterellaceae</taxon>
        <taxon>Lacihabitans</taxon>
    </lineage>
</organism>
<evidence type="ECO:0000313" key="8">
    <source>
        <dbReference type="EMBL" id="MCP9763510.1"/>
    </source>
</evidence>
<evidence type="ECO:0000256" key="5">
    <source>
        <dbReference type="ARBA" id="ARBA00023237"/>
    </source>
</evidence>
<keyword evidence="3" id="KW-0732">Signal</keyword>
<comment type="similarity">
    <text evidence="2">Belongs to the SusD family.</text>
</comment>
<feature type="domain" description="SusD-like N-terminal" evidence="7">
    <location>
        <begin position="154"/>
        <end position="245"/>
    </location>
</feature>
<evidence type="ECO:0000256" key="3">
    <source>
        <dbReference type="ARBA" id="ARBA00022729"/>
    </source>
</evidence>
<reference evidence="8 9" key="1">
    <citation type="submission" date="2018-11" db="EMBL/GenBank/DDBJ databases">
        <title>Novel bacteria species description.</title>
        <authorList>
            <person name="Han J.-H."/>
        </authorList>
    </citation>
    <scope>NUCLEOTIDE SEQUENCE [LARGE SCALE GENOMIC DNA]</scope>
    <source>
        <strain evidence="8 9">KCTC23259</strain>
    </source>
</reference>
<evidence type="ECO:0000256" key="2">
    <source>
        <dbReference type="ARBA" id="ARBA00006275"/>
    </source>
</evidence>
<dbReference type="PROSITE" id="PS51257">
    <property type="entry name" value="PROKAR_LIPOPROTEIN"/>
    <property type="match status" value="1"/>
</dbReference>
<dbReference type="InterPro" id="IPR033985">
    <property type="entry name" value="SusD-like_N"/>
</dbReference>
<keyword evidence="4" id="KW-0472">Membrane</keyword>
<dbReference type="RefSeq" id="WP_255037290.1">
    <property type="nucleotide sequence ID" value="NZ_RJUF01000030.1"/>
</dbReference>
<dbReference type="EMBL" id="RJUF01000030">
    <property type="protein sequence ID" value="MCP9763510.1"/>
    <property type="molecule type" value="Genomic_DNA"/>
</dbReference>
<dbReference type="Gene3D" id="1.25.40.10">
    <property type="entry name" value="Tetratricopeptide repeat domain"/>
    <property type="match status" value="1"/>
</dbReference>
<dbReference type="SUPFAM" id="SSF48452">
    <property type="entry name" value="TPR-like"/>
    <property type="match status" value="1"/>
</dbReference>
<dbReference type="AlphaFoldDB" id="A0AAE3KWV0"/>
<evidence type="ECO:0000256" key="4">
    <source>
        <dbReference type="ARBA" id="ARBA00023136"/>
    </source>
</evidence>
<dbReference type="Gene3D" id="1.25.40.390">
    <property type="match status" value="1"/>
</dbReference>
<dbReference type="GO" id="GO:0009279">
    <property type="term" value="C:cell outer membrane"/>
    <property type="evidence" value="ECO:0007669"/>
    <property type="project" value="UniProtKB-SubCell"/>
</dbReference>
<name>A0AAE3KWV0_9BACT</name>
<proteinExistence type="inferred from homology"/>
<feature type="domain" description="RagB/SusD" evidence="6">
    <location>
        <begin position="376"/>
        <end position="534"/>
    </location>
</feature>
<keyword evidence="9" id="KW-1185">Reference proteome</keyword>
<comment type="subcellular location">
    <subcellularLocation>
        <location evidence="1">Cell outer membrane</location>
    </subcellularLocation>
</comment>
<dbReference type="Proteomes" id="UP001204144">
    <property type="component" value="Unassembled WGS sequence"/>
</dbReference>
<protein>
    <submittedName>
        <fullName evidence="8">RagB/SusD family nutrient uptake outer membrane protein</fullName>
    </submittedName>
</protein>